<dbReference type="PANTHER" id="PTHR43827">
    <property type="entry name" value="2,5-DIKETO-D-GLUCONIC ACID REDUCTASE"/>
    <property type="match status" value="1"/>
</dbReference>
<keyword evidence="3" id="KW-0560">Oxidoreductase</keyword>
<dbReference type="InterPro" id="IPR023210">
    <property type="entry name" value="NADP_OxRdtase_dom"/>
</dbReference>
<dbReference type="InterPro" id="IPR020471">
    <property type="entry name" value="AKR"/>
</dbReference>
<evidence type="ECO:0000256" key="6">
    <source>
        <dbReference type="PIRSR" id="PIRSR000097-3"/>
    </source>
</evidence>
<dbReference type="AlphaFoldDB" id="A0A8H3IHC3"/>
<feature type="active site" description="Proton donor" evidence="4">
    <location>
        <position position="64"/>
    </location>
</feature>
<dbReference type="Pfam" id="PF00248">
    <property type="entry name" value="Aldo_ket_red"/>
    <property type="match status" value="1"/>
</dbReference>
<dbReference type="FunFam" id="3.20.20.100:FF:000002">
    <property type="entry name" value="2,5-diketo-D-gluconic acid reductase A"/>
    <property type="match status" value="1"/>
</dbReference>
<evidence type="ECO:0000313" key="8">
    <source>
        <dbReference type="EMBL" id="CAF9913674.1"/>
    </source>
</evidence>
<dbReference type="OrthoDB" id="416253at2759"/>
<comment type="similarity">
    <text evidence="1">Belongs to the aldo/keto reductase family.</text>
</comment>
<evidence type="ECO:0000313" key="9">
    <source>
        <dbReference type="Proteomes" id="UP000664169"/>
    </source>
</evidence>
<dbReference type="PIRSF" id="PIRSF000097">
    <property type="entry name" value="AKR"/>
    <property type="match status" value="1"/>
</dbReference>
<dbReference type="EMBL" id="CAJPDQ010000008">
    <property type="protein sequence ID" value="CAF9913674.1"/>
    <property type="molecule type" value="Genomic_DNA"/>
</dbReference>
<evidence type="ECO:0000256" key="1">
    <source>
        <dbReference type="ARBA" id="ARBA00007905"/>
    </source>
</evidence>
<name>A0A8H3IHC3_9LECA</name>
<proteinExistence type="inferred from homology"/>
<dbReference type="PROSITE" id="PS00062">
    <property type="entry name" value="ALDOKETO_REDUCTASE_2"/>
    <property type="match status" value="1"/>
</dbReference>
<accession>A0A8H3IHC3</accession>
<dbReference type="SUPFAM" id="SSF51430">
    <property type="entry name" value="NAD(P)-linked oxidoreductase"/>
    <property type="match status" value="1"/>
</dbReference>
<dbReference type="CDD" id="cd19120">
    <property type="entry name" value="AKR_AKR3C2-3"/>
    <property type="match status" value="1"/>
</dbReference>
<dbReference type="PROSITE" id="PS00798">
    <property type="entry name" value="ALDOKETO_REDUCTASE_1"/>
    <property type="match status" value="1"/>
</dbReference>
<dbReference type="GO" id="GO:0016652">
    <property type="term" value="F:oxidoreductase activity, acting on NAD(P)H as acceptor"/>
    <property type="evidence" value="ECO:0007669"/>
    <property type="project" value="InterPro"/>
</dbReference>
<dbReference type="InterPro" id="IPR044494">
    <property type="entry name" value="AKR3C2/3"/>
</dbReference>
<dbReference type="InterPro" id="IPR036812">
    <property type="entry name" value="NAD(P)_OxRdtase_dom_sf"/>
</dbReference>
<organism evidence="8 9">
    <name type="scientific">Gomphillus americanus</name>
    <dbReference type="NCBI Taxonomy" id="1940652"/>
    <lineage>
        <taxon>Eukaryota</taxon>
        <taxon>Fungi</taxon>
        <taxon>Dikarya</taxon>
        <taxon>Ascomycota</taxon>
        <taxon>Pezizomycotina</taxon>
        <taxon>Lecanoromycetes</taxon>
        <taxon>OSLEUM clade</taxon>
        <taxon>Ostropomycetidae</taxon>
        <taxon>Ostropales</taxon>
        <taxon>Graphidaceae</taxon>
        <taxon>Gomphilloideae</taxon>
        <taxon>Gomphillus</taxon>
    </lineage>
</organism>
<dbReference type="PANTHER" id="PTHR43827:SF3">
    <property type="entry name" value="NADP-DEPENDENT OXIDOREDUCTASE DOMAIN-CONTAINING PROTEIN"/>
    <property type="match status" value="1"/>
</dbReference>
<dbReference type="Proteomes" id="UP000664169">
    <property type="component" value="Unassembled WGS sequence"/>
</dbReference>
<feature type="site" description="Lowers pKa of active site Tyr" evidence="6">
    <location>
        <position position="89"/>
    </location>
</feature>
<keyword evidence="9" id="KW-1185">Reference proteome</keyword>
<evidence type="ECO:0000256" key="4">
    <source>
        <dbReference type="PIRSR" id="PIRSR000097-1"/>
    </source>
</evidence>
<dbReference type="GO" id="GO:0016616">
    <property type="term" value="F:oxidoreductase activity, acting on the CH-OH group of donors, NAD or NADP as acceptor"/>
    <property type="evidence" value="ECO:0007669"/>
    <property type="project" value="UniProtKB-ARBA"/>
</dbReference>
<protein>
    <recommendedName>
        <fullName evidence="7">NADP-dependent oxidoreductase domain-containing protein</fullName>
    </recommendedName>
</protein>
<evidence type="ECO:0000256" key="3">
    <source>
        <dbReference type="ARBA" id="ARBA00023002"/>
    </source>
</evidence>
<gene>
    <name evidence="8" type="ORF">GOMPHAMPRED_007993</name>
</gene>
<evidence type="ECO:0000256" key="2">
    <source>
        <dbReference type="ARBA" id="ARBA00022857"/>
    </source>
</evidence>
<reference evidence="8" key="1">
    <citation type="submission" date="2021-03" db="EMBL/GenBank/DDBJ databases">
        <authorList>
            <person name="Tagirdzhanova G."/>
        </authorList>
    </citation>
    <scope>NUCLEOTIDE SEQUENCE</scope>
</reference>
<dbReference type="PRINTS" id="PR00069">
    <property type="entry name" value="ALDKETRDTASE"/>
</dbReference>
<keyword evidence="2" id="KW-0521">NADP</keyword>
<evidence type="ECO:0000259" key="7">
    <source>
        <dbReference type="Pfam" id="PF00248"/>
    </source>
</evidence>
<dbReference type="Gene3D" id="3.20.20.100">
    <property type="entry name" value="NADP-dependent oxidoreductase domain"/>
    <property type="match status" value="1"/>
</dbReference>
<evidence type="ECO:0000256" key="5">
    <source>
        <dbReference type="PIRSR" id="PIRSR000097-2"/>
    </source>
</evidence>
<feature type="binding site" evidence="5">
    <location>
        <position position="119"/>
    </location>
    <ligand>
        <name>substrate</name>
    </ligand>
</feature>
<sequence length="296" mass="32933">MAKLYNGVPTLKLNDGNAIPVLGFGIGTALSKPDKNGKLDPNLVKNIETAIKVGYRHLDAAESYGNEAELGAAIQNSKVTREEFFVTTKLEQSLPDVEGAIDASLKRLGLDYVDLYLIHSPFGFKDKSTMRAAWKGMEAVQRSGKAKSIGVSNFLQSHLETILETCEIKPALNQTEFHMYLQRENLVPWSKEQGIVTSAYGPQTPITKAKPGPVDELLAQLTKKYGVDEGEICLRWCIDQDVPAITTSSKETRLTDYLRVTAFELTPKEVEDLKQAGYKKHYRGFWKGKFGEDDRS</sequence>
<dbReference type="InterPro" id="IPR018170">
    <property type="entry name" value="Aldo/ket_reductase_CS"/>
</dbReference>
<feature type="domain" description="NADP-dependent oxidoreductase" evidence="7">
    <location>
        <begin position="25"/>
        <end position="275"/>
    </location>
</feature>
<comment type="caution">
    <text evidence="8">The sequence shown here is derived from an EMBL/GenBank/DDBJ whole genome shotgun (WGS) entry which is preliminary data.</text>
</comment>